<accession>A0A5C6AN85</accession>
<dbReference type="AlphaFoldDB" id="A0A5C6AN85"/>
<dbReference type="PANTHER" id="PTHR30093:SF2">
    <property type="entry name" value="TYPE II SECRETION SYSTEM PROTEIN H"/>
    <property type="match status" value="1"/>
</dbReference>
<name>A0A5C6AN85_9BACT</name>
<gene>
    <name evidence="2" type="ORF">Pla52n_42400</name>
</gene>
<protein>
    <recommendedName>
        <fullName evidence="1">DUF1559 domain-containing protein</fullName>
    </recommendedName>
</protein>
<dbReference type="Gene3D" id="2.30.30.700">
    <property type="entry name" value="SLA1 homology domain 1"/>
    <property type="match status" value="1"/>
</dbReference>
<dbReference type="Proteomes" id="UP000320176">
    <property type="component" value="Unassembled WGS sequence"/>
</dbReference>
<reference evidence="2 3" key="1">
    <citation type="submission" date="2019-02" db="EMBL/GenBank/DDBJ databases">
        <title>Deep-cultivation of Planctomycetes and their phenomic and genomic characterization uncovers novel biology.</title>
        <authorList>
            <person name="Wiegand S."/>
            <person name="Jogler M."/>
            <person name="Boedeker C."/>
            <person name="Pinto D."/>
            <person name="Vollmers J."/>
            <person name="Rivas-Marin E."/>
            <person name="Kohn T."/>
            <person name="Peeters S.H."/>
            <person name="Heuer A."/>
            <person name="Rast P."/>
            <person name="Oberbeckmann S."/>
            <person name="Bunk B."/>
            <person name="Jeske O."/>
            <person name="Meyerdierks A."/>
            <person name="Storesund J.E."/>
            <person name="Kallscheuer N."/>
            <person name="Luecker S."/>
            <person name="Lage O.M."/>
            <person name="Pohl T."/>
            <person name="Merkel B.J."/>
            <person name="Hornburger P."/>
            <person name="Mueller R.-W."/>
            <person name="Bruemmer F."/>
            <person name="Labrenz M."/>
            <person name="Spormann A.M."/>
            <person name="Op Den Camp H."/>
            <person name="Overmann J."/>
            <person name="Amann R."/>
            <person name="Jetten M.S.M."/>
            <person name="Mascher T."/>
            <person name="Medema M.H."/>
            <person name="Devos D.P."/>
            <person name="Kaster A.-K."/>
            <person name="Ovreas L."/>
            <person name="Rohde M."/>
            <person name="Galperin M.Y."/>
            <person name="Jogler C."/>
        </authorList>
    </citation>
    <scope>NUCLEOTIDE SEQUENCE [LARGE SCALE GENOMIC DNA]</scope>
    <source>
        <strain evidence="2 3">Pla52n</strain>
    </source>
</reference>
<organism evidence="2 3">
    <name type="scientific">Stieleria varia</name>
    <dbReference type="NCBI Taxonomy" id="2528005"/>
    <lineage>
        <taxon>Bacteria</taxon>
        <taxon>Pseudomonadati</taxon>
        <taxon>Planctomycetota</taxon>
        <taxon>Planctomycetia</taxon>
        <taxon>Pirellulales</taxon>
        <taxon>Pirellulaceae</taxon>
        <taxon>Stieleria</taxon>
    </lineage>
</organism>
<dbReference type="EMBL" id="SJPN01000005">
    <property type="protein sequence ID" value="TWU00871.1"/>
    <property type="molecule type" value="Genomic_DNA"/>
</dbReference>
<dbReference type="Pfam" id="PF07596">
    <property type="entry name" value="SBP_bac_10"/>
    <property type="match status" value="1"/>
</dbReference>
<sequence length="458" mass="49261">MNSRLQSITNSAAMLVCTFLIAAILLGTLSRSRAAARNSACADNLRSIGLAFHNYHAAYKTFPFGTGGTTGSDDPAGCNAGRLSPLVALLPFVEHQALWEQIANPYRNPKTGKSFPPMGPIPSYDASAYEPWGKAPSVYRCPDAGGDEPVDVPKVLYTLESPQGSVDSLTNYVANFGDGTVMQGQFLDDPNDHEVQMRRRAANRGAFMTSQALKMRDFLDGTSNTILYSETVASEKRDPGKSEIIKDVAGLSKEPQLCLDAAKGKPEFWGFGRGARWSEGSPIITGFQTVLPPNSPSCTSELGIEDVIASASSAHADGVHVLMCDGAVAFISDAIDTGDLSKPGVSFGDDYTPPGSPSPYGMWGALGTRASRETLEDGLDYVGGGFRGNSRRSEDTKAPIWTDRDGKVSLRAEFLEIKDKKTVRLKSGSGTIHEVPLNSLKSEHIHRAVQMEMMRELK</sequence>
<keyword evidence="3" id="KW-1185">Reference proteome</keyword>
<proteinExistence type="predicted"/>
<dbReference type="OrthoDB" id="239811at2"/>
<evidence type="ECO:0000313" key="3">
    <source>
        <dbReference type="Proteomes" id="UP000320176"/>
    </source>
</evidence>
<evidence type="ECO:0000313" key="2">
    <source>
        <dbReference type="EMBL" id="TWU00871.1"/>
    </source>
</evidence>
<comment type="caution">
    <text evidence="2">The sequence shown here is derived from an EMBL/GenBank/DDBJ whole genome shotgun (WGS) entry which is preliminary data.</text>
</comment>
<dbReference type="InterPro" id="IPR011453">
    <property type="entry name" value="DUF1559"/>
</dbReference>
<dbReference type="NCBIfam" id="TIGR04294">
    <property type="entry name" value="pre_pil_HX9DG"/>
    <property type="match status" value="1"/>
</dbReference>
<dbReference type="InterPro" id="IPR045584">
    <property type="entry name" value="Pilin-like"/>
</dbReference>
<feature type="domain" description="DUF1559" evidence="1">
    <location>
        <begin position="32"/>
        <end position="337"/>
    </location>
</feature>
<dbReference type="InterPro" id="IPR027558">
    <property type="entry name" value="Pre_pil_HX9DG_C"/>
</dbReference>
<evidence type="ECO:0000259" key="1">
    <source>
        <dbReference type="Pfam" id="PF07596"/>
    </source>
</evidence>
<dbReference type="PANTHER" id="PTHR30093">
    <property type="entry name" value="GENERAL SECRETION PATHWAY PROTEIN G"/>
    <property type="match status" value="1"/>
</dbReference>
<dbReference type="SUPFAM" id="SSF54523">
    <property type="entry name" value="Pili subunits"/>
    <property type="match status" value="1"/>
</dbReference>
<dbReference type="RefSeq" id="WP_146521418.1">
    <property type="nucleotide sequence ID" value="NZ_CP151726.1"/>
</dbReference>